<sequence>MRDTPCFLQRVTMYPDVPEHEAIIDIYLPLA</sequence>
<accession>Q2SP08</accession>
<protein>
    <recommendedName>
        <fullName evidence="3">AraC family transcriptional regulator</fullName>
    </recommendedName>
</protein>
<dbReference type="HOGENOM" id="CLU_3396791_0_0_6"/>
<dbReference type="Proteomes" id="UP000000238">
    <property type="component" value="Chromosome"/>
</dbReference>
<dbReference type="eggNOG" id="COG3449">
    <property type="taxonomic scope" value="Bacteria"/>
</dbReference>
<dbReference type="KEGG" id="hch:HCH_00718"/>
<dbReference type="STRING" id="349521.HCH_00718"/>
<reference evidence="1 2" key="1">
    <citation type="journal article" date="2005" name="Nucleic Acids Res.">
        <title>Genomic blueprint of Hahella chejuensis, a marine microbe producing an algicidal agent.</title>
        <authorList>
            <person name="Jeong H."/>
            <person name="Yim J.H."/>
            <person name="Lee C."/>
            <person name="Choi S.-H."/>
            <person name="Park Y.K."/>
            <person name="Yoon S.H."/>
            <person name="Hur C.-G."/>
            <person name="Kang H.-Y."/>
            <person name="Kim D."/>
            <person name="Lee H.H."/>
            <person name="Park K.H."/>
            <person name="Park S.-H."/>
            <person name="Park H.-S."/>
            <person name="Lee H.K."/>
            <person name="Oh T.K."/>
            <person name="Kim J.F."/>
        </authorList>
    </citation>
    <scope>NUCLEOTIDE SEQUENCE [LARGE SCALE GENOMIC DNA]</scope>
    <source>
        <strain evidence="1 2">KCTC 2396</strain>
    </source>
</reference>
<dbReference type="EMBL" id="CP000155">
    <property type="protein sequence ID" value="ABC27616.1"/>
    <property type="molecule type" value="Genomic_DNA"/>
</dbReference>
<evidence type="ECO:0000313" key="1">
    <source>
        <dbReference type="EMBL" id="ABC27616.1"/>
    </source>
</evidence>
<name>Q2SP08_HAHCH</name>
<evidence type="ECO:0000313" key="2">
    <source>
        <dbReference type="Proteomes" id="UP000000238"/>
    </source>
</evidence>
<gene>
    <name evidence="1" type="ordered locus">HCH_00718</name>
</gene>
<proteinExistence type="predicted"/>
<organism evidence="1 2">
    <name type="scientific">Hahella chejuensis (strain KCTC 2396)</name>
    <dbReference type="NCBI Taxonomy" id="349521"/>
    <lineage>
        <taxon>Bacteria</taxon>
        <taxon>Pseudomonadati</taxon>
        <taxon>Pseudomonadota</taxon>
        <taxon>Gammaproteobacteria</taxon>
        <taxon>Oceanospirillales</taxon>
        <taxon>Hahellaceae</taxon>
        <taxon>Hahella</taxon>
    </lineage>
</organism>
<keyword evidence="2" id="KW-1185">Reference proteome</keyword>
<evidence type="ECO:0008006" key="3">
    <source>
        <dbReference type="Google" id="ProtNLM"/>
    </source>
</evidence>
<dbReference type="AlphaFoldDB" id="Q2SP08"/>